<evidence type="ECO:0000313" key="2">
    <source>
        <dbReference type="Proteomes" id="UP000184206"/>
    </source>
</evidence>
<sequence length="87" mass="10417">MKAQNLLTRILMEAEREDRNFSRLEFNVRDKGVVMTYEYAADSDAEDVHRPRHGKDPEVLDLDTFDELKPLLYEKNIPFKERRDDFL</sequence>
<dbReference type="Proteomes" id="UP000184206">
    <property type="component" value="Unassembled WGS sequence"/>
</dbReference>
<reference evidence="1 2" key="1">
    <citation type="submission" date="2016-11" db="EMBL/GenBank/DDBJ databases">
        <authorList>
            <person name="Jaros S."/>
            <person name="Januszkiewicz K."/>
            <person name="Wedrychowicz H."/>
        </authorList>
    </citation>
    <scope>NUCLEOTIDE SEQUENCE [LARGE SCALE GENOMIC DNA]</scope>
    <source>
        <strain evidence="1 2">DSM 16010</strain>
    </source>
</reference>
<dbReference type="STRING" id="1123231.SAMN02745189_00835"/>
<proteinExistence type="predicted"/>
<keyword evidence="2" id="KW-1185">Reference proteome</keyword>
<name>A0A1M7CN24_9BACL</name>
<organism evidence="1 2">
    <name type="scientific">Lacicoccus alkaliphilus DSM 16010</name>
    <dbReference type="NCBI Taxonomy" id="1123231"/>
    <lineage>
        <taxon>Bacteria</taxon>
        <taxon>Bacillati</taxon>
        <taxon>Bacillota</taxon>
        <taxon>Bacilli</taxon>
        <taxon>Bacillales</taxon>
        <taxon>Salinicoccaceae</taxon>
        <taxon>Lacicoccus</taxon>
    </lineage>
</organism>
<dbReference type="AlphaFoldDB" id="A0A1M7CN24"/>
<gene>
    <name evidence="1" type="ORF">SAMN02745189_00835</name>
</gene>
<evidence type="ECO:0000313" key="1">
    <source>
        <dbReference type="EMBL" id="SHL68661.1"/>
    </source>
</evidence>
<dbReference type="OrthoDB" id="2407951at2"/>
<protein>
    <submittedName>
        <fullName evidence="1">Uncharacterized protein</fullName>
    </submittedName>
</protein>
<dbReference type="EMBL" id="FRCF01000002">
    <property type="protein sequence ID" value="SHL68661.1"/>
    <property type="molecule type" value="Genomic_DNA"/>
</dbReference>
<dbReference type="RefSeq" id="WP_072708554.1">
    <property type="nucleotide sequence ID" value="NZ_FRCF01000002.1"/>
</dbReference>
<accession>A0A1M7CN24</accession>